<name>Q31ML9_SYNE7</name>
<accession>Q31ML9</accession>
<organism evidence="2 3">
    <name type="scientific">Synechococcus elongatus (strain ATCC 33912 / PCC 7942 / FACHB-805)</name>
    <name type="common">Anacystis nidulans R2</name>
    <dbReference type="NCBI Taxonomy" id="1140"/>
    <lineage>
        <taxon>Bacteria</taxon>
        <taxon>Bacillati</taxon>
        <taxon>Cyanobacteriota</taxon>
        <taxon>Cyanophyceae</taxon>
        <taxon>Synechococcales</taxon>
        <taxon>Synechococcaceae</taxon>
        <taxon>Synechococcus</taxon>
    </lineage>
</organism>
<reference evidence="3" key="1">
    <citation type="submission" date="2005-08" db="EMBL/GenBank/DDBJ databases">
        <title>Complete sequence of chromosome 1 of Synechococcus elongatus PCC 7942.</title>
        <authorList>
            <consortium name="US DOE Joint Genome Institute"/>
            <person name="Copeland A."/>
            <person name="Lucas S."/>
            <person name="Lapidus A."/>
            <person name="Barry K."/>
            <person name="Detter J.C."/>
            <person name="Glavina T."/>
            <person name="Hammon N."/>
            <person name="Israni S."/>
            <person name="Pitluck S."/>
            <person name="Schmutz J."/>
            <person name="Larimer F."/>
            <person name="Land M."/>
            <person name="Kyrpides N."/>
            <person name="Lykidis A."/>
            <person name="Richardson P."/>
        </authorList>
    </citation>
    <scope>NUCLEOTIDE SEQUENCE [LARGE SCALE GENOMIC DNA]</scope>
    <source>
        <strain evidence="3">ATCC 33912 / PCC 7942 / FACHB-805</strain>
    </source>
</reference>
<proteinExistence type="predicted"/>
<keyword evidence="1" id="KW-0812">Transmembrane</keyword>
<keyword evidence="1" id="KW-1133">Transmembrane helix</keyword>
<dbReference type="EMBL" id="CP000100">
    <property type="protein sequence ID" value="ABB57700.1"/>
    <property type="molecule type" value="Genomic_DNA"/>
</dbReference>
<dbReference type="OrthoDB" id="427758at2"/>
<dbReference type="GeneID" id="72430540"/>
<dbReference type="GO" id="GO:0005886">
    <property type="term" value="C:plasma membrane"/>
    <property type="evidence" value="ECO:0007669"/>
    <property type="project" value="InterPro"/>
</dbReference>
<dbReference type="Pfam" id="PF09604">
    <property type="entry name" value="Potass_KdpF"/>
    <property type="match status" value="1"/>
</dbReference>
<dbReference type="HOGENOM" id="CLU_3158622_0_0_3"/>
<dbReference type="InterPro" id="IPR011726">
    <property type="entry name" value="KdpF"/>
</dbReference>
<evidence type="ECO:0000313" key="3">
    <source>
        <dbReference type="Proteomes" id="UP000889800"/>
    </source>
</evidence>
<feature type="transmembrane region" description="Helical" evidence="1">
    <location>
        <begin position="25"/>
        <end position="44"/>
    </location>
</feature>
<dbReference type="BioCyc" id="SYNEL:SYNPCC7942_1670-MONOMER"/>
<keyword evidence="3" id="KW-1185">Reference proteome</keyword>
<dbReference type="Proteomes" id="UP000889800">
    <property type="component" value="Chromosome"/>
</dbReference>
<gene>
    <name evidence="2" type="ordered locus">Synpcc7942_1670</name>
</gene>
<dbReference type="PaxDb" id="1140-Synpcc7942_1670"/>
<keyword evidence="1" id="KW-0472">Membrane</keyword>
<evidence type="ECO:0000256" key="1">
    <source>
        <dbReference type="SAM" id="Phobius"/>
    </source>
</evidence>
<dbReference type="AlphaFoldDB" id="Q31ML9"/>
<dbReference type="KEGG" id="syf:Synpcc7942_1670"/>
<protein>
    <submittedName>
        <fullName evidence="2">Uncharacterized protein</fullName>
    </submittedName>
</protein>
<dbReference type="RefSeq" id="WP_011378136.1">
    <property type="nucleotide sequence ID" value="NC_007604.1"/>
</dbReference>
<sequence>MTLHLDQPLTLWLAVVSSSSAGPKVALLTGICALSAYLFYVMFYPEKF</sequence>
<evidence type="ECO:0000313" key="2">
    <source>
        <dbReference type="EMBL" id="ABB57700.1"/>
    </source>
</evidence>
<dbReference type="GO" id="GO:0008556">
    <property type="term" value="F:P-type potassium transmembrane transporter activity"/>
    <property type="evidence" value="ECO:0007669"/>
    <property type="project" value="InterPro"/>
</dbReference>
<dbReference type="STRING" id="1140.Synpcc7942_1670"/>